<keyword evidence="1" id="KW-0472">Membrane</keyword>
<organism evidence="2 3">
    <name type="scientific">Paenibacillus aestuarii</name>
    <dbReference type="NCBI Taxonomy" id="516965"/>
    <lineage>
        <taxon>Bacteria</taxon>
        <taxon>Bacillati</taxon>
        <taxon>Bacillota</taxon>
        <taxon>Bacilli</taxon>
        <taxon>Bacillales</taxon>
        <taxon>Paenibacillaceae</taxon>
        <taxon>Paenibacillus</taxon>
    </lineage>
</organism>
<evidence type="ECO:0000313" key="3">
    <source>
        <dbReference type="Proteomes" id="UP001596044"/>
    </source>
</evidence>
<protein>
    <recommendedName>
        <fullName evidence="4">DUF5683 domain-containing protein</fullName>
    </recommendedName>
</protein>
<comment type="caution">
    <text evidence="2">The sequence shown here is derived from an EMBL/GenBank/DDBJ whole genome shotgun (WGS) entry which is preliminary data.</text>
</comment>
<evidence type="ECO:0000256" key="1">
    <source>
        <dbReference type="SAM" id="Phobius"/>
    </source>
</evidence>
<keyword evidence="1" id="KW-0812">Transmembrane</keyword>
<feature type="transmembrane region" description="Helical" evidence="1">
    <location>
        <begin position="116"/>
        <end position="136"/>
    </location>
</feature>
<evidence type="ECO:0000313" key="2">
    <source>
        <dbReference type="EMBL" id="MFC5446764.1"/>
    </source>
</evidence>
<dbReference type="EMBL" id="JBHSMJ010000004">
    <property type="protein sequence ID" value="MFC5446764.1"/>
    <property type="molecule type" value="Genomic_DNA"/>
</dbReference>
<accession>A0ABW0K084</accession>
<evidence type="ECO:0008006" key="4">
    <source>
        <dbReference type="Google" id="ProtNLM"/>
    </source>
</evidence>
<keyword evidence="1" id="KW-1133">Transmembrane helix</keyword>
<gene>
    <name evidence="2" type="ORF">ACFPOG_00670</name>
</gene>
<feature type="transmembrane region" description="Helical" evidence="1">
    <location>
        <begin position="94"/>
        <end position="110"/>
    </location>
</feature>
<keyword evidence="3" id="KW-1185">Reference proteome</keyword>
<dbReference type="RefSeq" id="WP_270880538.1">
    <property type="nucleotide sequence ID" value="NZ_JAQFVF010000033.1"/>
</dbReference>
<proteinExistence type="predicted"/>
<sequence length="139" mass="15499">MRSIAALFSMLMPGVGQMYNNQFVKGVVFLIIEHYDNVFGSINKAIHLDFNGAHAEALKAVDYQHLLFYPGFYAFCVWDAWFHARAGADKTKTAIIFLVGGFLGEFAAIFSTHLPIPSLTCGLVMVIPMLAGMFIFRKQ</sequence>
<name>A0ABW0K084_9BACL</name>
<dbReference type="Proteomes" id="UP001596044">
    <property type="component" value="Unassembled WGS sequence"/>
</dbReference>
<reference evidence="3" key="1">
    <citation type="journal article" date="2019" name="Int. J. Syst. Evol. Microbiol.">
        <title>The Global Catalogue of Microorganisms (GCM) 10K type strain sequencing project: providing services to taxonomists for standard genome sequencing and annotation.</title>
        <authorList>
            <consortium name="The Broad Institute Genomics Platform"/>
            <consortium name="The Broad Institute Genome Sequencing Center for Infectious Disease"/>
            <person name="Wu L."/>
            <person name="Ma J."/>
        </authorList>
    </citation>
    <scope>NUCLEOTIDE SEQUENCE [LARGE SCALE GENOMIC DNA]</scope>
    <source>
        <strain evidence="3">KACC 11904</strain>
    </source>
</reference>